<name>A0A916YBG2_9MICO</name>
<accession>A0A916YBG2</accession>
<dbReference type="AlphaFoldDB" id="A0A916YBG2"/>
<protein>
    <submittedName>
        <fullName evidence="1">Uncharacterized protein</fullName>
    </submittedName>
</protein>
<evidence type="ECO:0000313" key="1">
    <source>
        <dbReference type="EMBL" id="GGD38627.1"/>
    </source>
</evidence>
<proteinExistence type="predicted"/>
<keyword evidence="2" id="KW-1185">Reference proteome</keyword>
<sequence>MLDKVTLDVERFEVWVTDKVTPLSPADALLIQQLAKCVHLARMRALDEAGASQRLADHSLTDAYGIADVHIQ</sequence>
<dbReference type="Proteomes" id="UP000633205">
    <property type="component" value="Unassembled WGS sequence"/>
</dbReference>
<gene>
    <name evidence="1" type="ORF">GCM10010915_19320</name>
</gene>
<organism evidence="1 2">
    <name type="scientific">Microbacterium faecale</name>
    <dbReference type="NCBI Taxonomy" id="1804630"/>
    <lineage>
        <taxon>Bacteria</taxon>
        <taxon>Bacillati</taxon>
        <taxon>Actinomycetota</taxon>
        <taxon>Actinomycetes</taxon>
        <taxon>Micrococcales</taxon>
        <taxon>Microbacteriaceae</taxon>
        <taxon>Microbacterium</taxon>
    </lineage>
</organism>
<comment type="caution">
    <text evidence="1">The sequence shown here is derived from an EMBL/GenBank/DDBJ whole genome shotgun (WGS) entry which is preliminary data.</text>
</comment>
<reference evidence="1" key="2">
    <citation type="submission" date="2020-09" db="EMBL/GenBank/DDBJ databases">
        <authorList>
            <person name="Sun Q."/>
            <person name="Zhou Y."/>
        </authorList>
    </citation>
    <scope>NUCLEOTIDE SEQUENCE</scope>
    <source>
        <strain evidence="1">CGMCC 1.15152</strain>
    </source>
</reference>
<evidence type="ECO:0000313" key="2">
    <source>
        <dbReference type="Proteomes" id="UP000633205"/>
    </source>
</evidence>
<dbReference type="RefSeq" id="WP_188712038.1">
    <property type="nucleotide sequence ID" value="NZ_BMHO01000001.1"/>
</dbReference>
<dbReference type="EMBL" id="BMHO01000001">
    <property type="protein sequence ID" value="GGD38627.1"/>
    <property type="molecule type" value="Genomic_DNA"/>
</dbReference>
<reference evidence="1" key="1">
    <citation type="journal article" date="2014" name="Int. J. Syst. Evol. Microbiol.">
        <title>Complete genome sequence of Corynebacterium casei LMG S-19264T (=DSM 44701T), isolated from a smear-ripened cheese.</title>
        <authorList>
            <consortium name="US DOE Joint Genome Institute (JGI-PGF)"/>
            <person name="Walter F."/>
            <person name="Albersmeier A."/>
            <person name="Kalinowski J."/>
            <person name="Ruckert C."/>
        </authorList>
    </citation>
    <scope>NUCLEOTIDE SEQUENCE</scope>
    <source>
        <strain evidence="1">CGMCC 1.15152</strain>
    </source>
</reference>